<evidence type="ECO:0000256" key="4">
    <source>
        <dbReference type="ARBA" id="ARBA00022833"/>
    </source>
</evidence>
<name>A0A109W2P9_ACTRD</name>
<feature type="binding site" evidence="7">
    <location>
        <position position="42"/>
    </location>
    <ligand>
        <name>Zn(2+)</name>
        <dbReference type="ChEBI" id="CHEBI:29105"/>
    </ligand>
</feature>
<feature type="binding site" evidence="7">
    <location>
        <position position="40"/>
    </location>
    <ligand>
        <name>Zn(2+)</name>
        <dbReference type="ChEBI" id="CHEBI:29105"/>
    </ligand>
</feature>
<evidence type="ECO:0000256" key="1">
    <source>
        <dbReference type="ARBA" id="ARBA00006217"/>
    </source>
</evidence>
<dbReference type="EC" id="4.2.1.1" evidence="2"/>
<dbReference type="Gene3D" id="3.40.1050.10">
    <property type="entry name" value="Carbonic anhydrase"/>
    <property type="match status" value="1"/>
</dbReference>
<dbReference type="GO" id="GO:0004089">
    <property type="term" value="F:carbonate dehydratase activity"/>
    <property type="evidence" value="ECO:0007669"/>
    <property type="project" value="UniProtKB-EC"/>
</dbReference>
<dbReference type="AlphaFoldDB" id="A0A109W2P9"/>
<protein>
    <recommendedName>
        <fullName evidence="2">carbonic anhydrase</fullName>
        <ecNumber evidence="2">4.2.1.1</ecNumber>
    </recommendedName>
</protein>
<dbReference type="PANTHER" id="PTHR43175:SF3">
    <property type="entry name" value="CARBON DISULFIDE HYDROLASE"/>
    <property type="match status" value="1"/>
</dbReference>
<comment type="similarity">
    <text evidence="1">Belongs to the beta-class carbonic anhydrase family.</text>
</comment>
<evidence type="ECO:0000313" key="8">
    <source>
        <dbReference type="EMBL" id="AMD87496.1"/>
    </source>
</evidence>
<dbReference type="RefSeq" id="WP_067942211.1">
    <property type="nucleotide sequence ID" value="NZ_CAUHMM010000043.1"/>
</dbReference>
<keyword evidence="3 7" id="KW-0479">Metal-binding</keyword>
<keyword evidence="9" id="KW-1185">Reference proteome</keyword>
<comment type="cofactor">
    <cofactor evidence="7">
        <name>Zn(2+)</name>
        <dbReference type="ChEBI" id="CHEBI:29105"/>
    </cofactor>
    <text evidence="7">Binds 1 zinc ion per subunit.</text>
</comment>
<comment type="catalytic activity">
    <reaction evidence="6">
        <text>hydrogencarbonate + H(+) = CO2 + H2O</text>
        <dbReference type="Rhea" id="RHEA:10748"/>
        <dbReference type="ChEBI" id="CHEBI:15377"/>
        <dbReference type="ChEBI" id="CHEBI:15378"/>
        <dbReference type="ChEBI" id="CHEBI:16526"/>
        <dbReference type="ChEBI" id="CHEBI:17544"/>
        <dbReference type="EC" id="4.2.1.1"/>
    </reaction>
</comment>
<reference evidence="9" key="1">
    <citation type="submission" date="2016-02" db="EMBL/GenBank/DDBJ databases">
        <authorList>
            <person name="Holder M.E."/>
            <person name="Ajami N.J."/>
            <person name="Petrosino J.F."/>
        </authorList>
    </citation>
    <scope>NUCLEOTIDE SEQUENCE [LARGE SCALE GENOMIC DNA]</scope>
    <source>
        <strain evidence="9">CCUG 36733</strain>
    </source>
</reference>
<dbReference type="EMBL" id="CP014228">
    <property type="protein sequence ID" value="AMD87496.1"/>
    <property type="molecule type" value="Genomic_DNA"/>
</dbReference>
<dbReference type="PANTHER" id="PTHR43175">
    <property type="entry name" value="CARBONIC ANHYDRASE"/>
    <property type="match status" value="1"/>
</dbReference>
<dbReference type="GO" id="GO:0008270">
    <property type="term" value="F:zinc ion binding"/>
    <property type="evidence" value="ECO:0007669"/>
    <property type="project" value="InterPro"/>
</dbReference>
<evidence type="ECO:0000256" key="2">
    <source>
        <dbReference type="ARBA" id="ARBA00012925"/>
    </source>
</evidence>
<evidence type="ECO:0000256" key="6">
    <source>
        <dbReference type="ARBA" id="ARBA00048348"/>
    </source>
</evidence>
<evidence type="ECO:0000256" key="7">
    <source>
        <dbReference type="PIRSR" id="PIRSR601765-1"/>
    </source>
</evidence>
<dbReference type="Pfam" id="PF00484">
    <property type="entry name" value="Pro_CA"/>
    <property type="match status" value="1"/>
</dbReference>
<dbReference type="SMART" id="SM00947">
    <property type="entry name" value="Pro_CA"/>
    <property type="match status" value="1"/>
</dbReference>
<comment type="function">
    <text evidence="5">Catalyzes the reversible hydration of carbon dioxide to form bicarbonate.</text>
</comment>
<feature type="binding site" evidence="7">
    <location>
        <position position="93"/>
    </location>
    <ligand>
        <name>Zn(2+)</name>
        <dbReference type="ChEBI" id="CHEBI:29105"/>
    </ligand>
</feature>
<dbReference type="SUPFAM" id="SSF53056">
    <property type="entry name" value="beta-carbonic anhydrase, cab"/>
    <property type="match status" value="1"/>
</dbReference>
<organism evidence="8 9">
    <name type="scientific">Actinomyces radicidentis</name>
    <dbReference type="NCBI Taxonomy" id="111015"/>
    <lineage>
        <taxon>Bacteria</taxon>
        <taxon>Bacillati</taxon>
        <taxon>Actinomycetota</taxon>
        <taxon>Actinomycetes</taxon>
        <taxon>Actinomycetales</taxon>
        <taxon>Actinomycetaceae</taxon>
        <taxon>Actinomyces</taxon>
    </lineage>
</organism>
<dbReference type="OrthoDB" id="8968066at2"/>
<dbReference type="Proteomes" id="UP000065220">
    <property type="component" value="Chromosome"/>
</dbReference>
<sequence>MSAAHTPTGPTTAELLDKAERYADSFTPVPGGAKVAVVACMDNRLDVTRLLGLENGDAYVIRNAGGVLTEDVRRSLAIAQNALGVQEIVLVHHTDCGMSGLEDQAFADSLAEATGLRPTWRPGGFASAEEDVREMLAGLAADPHVPGGASARGFVYSVEDGTLSEVARS</sequence>
<dbReference type="CDD" id="cd03379">
    <property type="entry name" value="beta_CA_cladeD"/>
    <property type="match status" value="1"/>
</dbReference>
<feature type="binding site" evidence="7">
    <location>
        <position position="96"/>
    </location>
    <ligand>
        <name>Zn(2+)</name>
        <dbReference type="ChEBI" id="CHEBI:29105"/>
    </ligand>
</feature>
<dbReference type="InterPro" id="IPR036874">
    <property type="entry name" value="Carbonic_anhydrase_sf"/>
</dbReference>
<accession>A0A109W2P9</accession>
<dbReference type="STRING" id="111015.AXF14_07760"/>
<dbReference type="KEGG" id="ard:AXF14_07760"/>
<dbReference type="InterPro" id="IPR001765">
    <property type="entry name" value="Carbonic_anhydrase"/>
</dbReference>
<evidence type="ECO:0000256" key="3">
    <source>
        <dbReference type="ARBA" id="ARBA00022723"/>
    </source>
</evidence>
<proteinExistence type="inferred from homology"/>
<evidence type="ECO:0000313" key="9">
    <source>
        <dbReference type="Proteomes" id="UP000065220"/>
    </source>
</evidence>
<gene>
    <name evidence="8" type="ORF">AXF14_07760</name>
</gene>
<evidence type="ECO:0000256" key="5">
    <source>
        <dbReference type="ARBA" id="ARBA00024993"/>
    </source>
</evidence>
<keyword evidence="4 7" id="KW-0862">Zinc</keyword>